<feature type="transmembrane region" description="Helical" evidence="1">
    <location>
        <begin position="407"/>
        <end position="428"/>
    </location>
</feature>
<dbReference type="EMBL" id="CP020919">
    <property type="protein sequence ID" value="AWG25521.1"/>
    <property type="molecule type" value="Genomic_DNA"/>
</dbReference>
<feature type="transmembrane region" description="Helical" evidence="1">
    <location>
        <begin position="349"/>
        <end position="369"/>
    </location>
</feature>
<evidence type="ECO:0000256" key="1">
    <source>
        <dbReference type="SAM" id="Phobius"/>
    </source>
</evidence>
<feature type="transmembrane region" description="Helical" evidence="1">
    <location>
        <begin position="592"/>
        <end position="611"/>
    </location>
</feature>
<evidence type="ECO:0000313" key="2">
    <source>
        <dbReference type="EMBL" id="AWG25521.1"/>
    </source>
</evidence>
<feature type="transmembrane region" description="Helical" evidence="1">
    <location>
        <begin position="516"/>
        <end position="539"/>
    </location>
</feature>
<evidence type="ECO:0000313" key="3">
    <source>
        <dbReference type="Proteomes" id="UP000244677"/>
    </source>
</evidence>
<feature type="transmembrane region" description="Helical" evidence="1">
    <location>
        <begin position="296"/>
        <end position="317"/>
    </location>
</feature>
<keyword evidence="1" id="KW-0812">Transmembrane</keyword>
<feature type="transmembrane region" description="Helical" evidence="1">
    <location>
        <begin position="658"/>
        <end position="678"/>
    </location>
</feature>
<dbReference type="OrthoDB" id="666059at2"/>
<feature type="transmembrane region" description="Helical" evidence="1">
    <location>
        <begin position="484"/>
        <end position="504"/>
    </location>
</feature>
<feature type="transmembrane region" description="Helical" evidence="1">
    <location>
        <begin position="272"/>
        <end position="290"/>
    </location>
</feature>
<feature type="transmembrane region" description="Helical" evidence="1">
    <location>
        <begin position="690"/>
        <end position="710"/>
    </location>
</feature>
<keyword evidence="1" id="KW-0472">Membrane</keyword>
<feature type="transmembrane region" description="Helical" evidence="1">
    <location>
        <begin position="785"/>
        <end position="802"/>
    </location>
</feature>
<sequence>MGFEIVLFIVILIFLFVIRTDLKTRFDTIDKKLLDVNRRLEYLRKQSDLLQPPVENEVSPTTITPTPKPIPPVQPILPETPVPAVPPPIPTIVAAENKPPVAIPVESKEKIVVPTTVHAPQPISSKPEAPKVSFPTPAYVPRKSWWATFKENNPDLEKFIGENLINKIGILILALGISYLVKLGIDQNVITEPMRVGIGVLSGALVMVFAHRLRKNYKAFSSVLVAGAISIFYFTIAIAFHDYHLINQTTAFIIMVLITLFSTFISIAYDRVELAVLSLIGAFAVPFIVSTGEGNYIVLLTYIAIIDIGMLIVAYFKKWHLVNILAYIFTVLLYGGWLISIVGETNAPYTNALIYGFVFYFIFILMNIANNLRVKGEFSNTQLTVLISNTFLFYTAGIIILEHSHPGYKGLFTTVLAFFNLFYAWFLYKKFRFEKKVIYLLIGLTLSFATLAIPIQFQGNQITLFWAAEAVLLLWLSQKSKINTFRFASVVVHALMLISLLMDWSKIYQSDQVLNIVVNPAFLTGIFGIASYYCIIRLLKNESENSSFYGLNFDPEIYSRYVEVLTLLLLYCAGFIEVAYQANDYLQSSNASAAVIVFYHMLFSVIFIQFYCKNKSIAVQNFASALAVANILLFVFLFSLFAFREQTEYVTGSVHFRLAYLLHWITLGLCIWFFIYLFKKDGFLAKFGQRELLLAGSFLLVYLASSELMLHSIAASVHVLTGAEIHNILAKNQYDYPSEYALSQFAYNSISQIKNQVVRTGFPILWGTIAFVFLIMGIRKQLKPLRIIALVLLGITILKLFLYDIRNASETGKIIAFILLGILILVISFVYQKLKVLVLSDANKQKQDNENNA</sequence>
<keyword evidence="1" id="KW-1133">Transmembrane helix</keyword>
<proteinExistence type="predicted"/>
<feature type="transmembrane region" description="Helical" evidence="1">
    <location>
        <begin position="623"/>
        <end position="643"/>
    </location>
</feature>
<feature type="transmembrane region" description="Helical" evidence="1">
    <location>
        <begin position="560"/>
        <end position="580"/>
    </location>
</feature>
<name>A0A2S1LPC0_9FLAO</name>
<keyword evidence="3" id="KW-1185">Reference proteome</keyword>
<feature type="transmembrane region" description="Helical" evidence="1">
    <location>
        <begin position="437"/>
        <end position="455"/>
    </location>
</feature>
<dbReference type="PANTHER" id="PTHR38434">
    <property type="entry name" value="BLL2549 PROTEIN"/>
    <property type="match status" value="1"/>
</dbReference>
<reference evidence="2 3" key="1">
    <citation type="submission" date="2017-04" db="EMBL/GenBank/DDBJ databases">
        <title>Complete genome sequence of Flavobacterium kingsejong AJ004.</title>
        <authorList>
            <person name="Lee P.C."/>
        </authorList>
    </citation>
    <scope>NUCLEOTIDE SEQUENCE [LARGE SCALE GENOMIC DNA]</scope>
    <source>
        <strain evidence="2 3">AJ004</strain>
    </source>
</reference>
<feature type="transmembrane region" description="Helical" evidence="1">
    <location>
        <begin position="381"/>
        <end position="401"/>
    </location>
</feature>
<evidence type="ECO:0008006" key="4">
    <source>
        <dbReference type="Google" id="ProtNLM"/>
    </source>
</evidence>
<dbReference type="AlphaFoldDB" id="A0A2S1LPC0"/>
<feature type="transmembrane region" description="Helical" evidence="1">
    <location>
        <begin position="6"/>
        <end position="22"/>
    </location>
</feature>
<protein>
    <recommendedName>
        <fullName evidence="4">DUF2339 domain-containing protein</fullName>
    </recommendedName>
</protein>
<dbReference type="Proteomes" id="UP000244677">
    <property type="component" value="Chromosome"/>
</dbReference>
<dbReference type="PANTHER" id="PTHR38434:SF1">
    <property type="entry name" value="BLL2549 PROTEIN"/>
    <property type="match status" value="1"/>
</dbReference>
<gene>
    <name evidence="2" type="ORF">FK004_09870</name>
</gene>
<accession>A0A2S1LPC0</accession>
<feature type="transmembrane region" description="Helical" evidence="1">
    <location>
        <begin position="246"/>
        <end position="265"/>
    </location>
</feature>
<feature type="transmembrane region" description="Helical" evidence="1">
    <location>
        <begin position="760"/>
        <end position="778"/>
    </location>
</feature>
<feature type="transmembrane region" description="Helical" evidence="1">
    <location>
        <begin position="193"/>
        <end position="210"/>
    </location>
</feature>
<dbReference type="KEGG" id="fki:FK004_09870"/>
<feature type="transmembrane region" description="Helical" evidence="1">
    <location>
        <begin position="814"/>
        <end position="831"/>
    </location>
</feature>
<feature type="transmembrane region" description="Helical" evidence="1">
    <location>
        <begin position="164"/>
        <end position="181"/>
    </location>
</feature>
<feature type="transmembrane region" description="Helical" evidence="1">
    <location>
        <begin position="324"/>
        <end position="343"/>
    </location>
</feature>
<dbReference type="Pfam" id="PF10101">
    <property type="entry name" value="DUF2339"/>
    <property type="match status" value="1"/>
</dbReference>
<dbReference type="RefSeq" id="WP_108737111.1">
    <property type="nucleotide sequence ID" value="NZ_CP020919.1"/>
</dbReference>
<organism evidence="2 3">
    <name type="scientific">Flavobacterium kingsejongi</name>
    <dbReference type="NCBI Taxonomy" id="1678728"/>
    <lineage>
        <taxon>Bacteria</taxon>
        <taxon>Pseudomonadati</taxon>
        <taxon>Bacteroidota</taxon>
        <taxon>Flavobacteriia</taxon>
        <taxon>Flavobacteriales</taxon>
        <taxon>Flavobacteriaceae</taxon>
        <taxon>Flavobacterium</taxon>
    </lineage>
</organism>
<dbReference type="InterPro" id="IPR019286">
    <property type="entry name" value="DUF2339_TM"/>
</dbReference>
<feature type="transmembrane region" description="Helical" evidence="1">
    <location>
        <begin position="222"/>
        <end position="240"/>
    </location>
</feature>